<gene>
    <name evidence="6" type="ORF">SAMN04244553_6353</name>
</gene>
<dbReference type="Proteomes" id="UP000219565">
    <property type="component" value="Unassembled WGS sequence"/>
</dbReference>
<organism evidence="6 7">
    <name type="scientific">Nocardia amikacinitolerans</name>
    <dbReference type="NCBI Taxonomy" id="756689"/>
    <lineage>
        <taxon>Bacteria</taxon>
        <taxon>Bacillati</taxon>
        <taxon>Actinomycetota</taxon>
        <taxon>Actinomycetes</taxon>
        <taxon>Mycobacteriales</taxon>
        <taxon>Nocardiaceae</taxon>
        <taxon>Nocardia</taxon>
    </lineage>
</organism>
<dbReference type="NCBIfam" id="TIGR03619">
    <property type="entry name" value="F420_Rv2161c"/>
    <property type="match status" value="1"/>
</dbReference>
<keyword evidence="1" id="KW-0285">Flavoprotein</keyword>
<dbReference type="InterPro" id="IPR036661">
    <property type="entry name" value="Luciferase-like_sf"/>
</dbReference>
<dbReference type="PANTHER" id="PTHR42847:SF4">
    <property type="entry name" value="ALKANESULFONATE MONOOXYGENASE-RELATED"/>
    <property type="match status" value="1"/>
</dbReference>
<dbReference type="GO" id="GO:0046306">
    <property type="term" value="P:alkanesulfonate catabolic process"/>
    <property type="evidence" value="ECO:0007669"/>
    <property type="project" value="TreeGrafter"/>
</dbReference>
<proteinExistence type="predicted"/>
<dbReference type="InterPro" id="IPR019921">
    <property type="entry name" value="Lucif-like_OxRdtase_Rv2161c"/>
</dbReference>
<dbReference type="EMBL" id="OBEG01000008">
    <property type="protein sequence ID" value="SNY89341.1"/>
    <property type="molecule type" value="Genomic_DNA"/>
</dbReference>
<keyword evidence="7" id="KW-1185">Reference proteome</keyword>
<evidence type="ECO:0000256" key="3">
    <source>
        <dbReference type="ARBA" id="ARBA00023002"/>
    </source>
</evidence>
<name>A0A285M1C8_9NOCA</name>
<dbReference type="PANTHER" id="PTHR42847">
    <property type="entry name" value="ALKANESULFONATE MONOOXYGENASE"/>
    <property type="match status" value="1"/>
</dbReference>
<evidence type="ECO:0000313" key="7">
    <source>
        <dbReference type="Proteomes" id="UP000219565"/>
    </source>
</evidence>
<protein>
    <submittedName>
        <fullName evidence="6">Probable F420-dependent oxidoreductase, Rv2161c family</fullName>
    </submittedName>
</protein>
<dbReference type="InterPro" id="IPR050172">
    <property type="entry name" value="SsuD_RutA_monooxygenase"/>
</dbReference>
<evidence type="ECO:0000313" key="6">
    <source>
        <dbReference type="EMBL" id="SNY89341.1"/>
    </source>
</evidence>
<dbReference type="OrthoDB" id="3206024at2"/>
<accession>A0A285M1C8</accession>
<dbReference type="RefSeq" id="WP_097248048.1">
    <property type="nucleotide sequence ID" value="NZ_JAMTCW010000009.1"/>
</dbReference>
<dbReference type="SUPFAM" id="SSF51679">
    <property type="entry name" value="Bacterial luciferase-like"/>
    <property type="match status" value="1"/>
</dbReference>
<dbReference type="InterPro" id="IPR011251">
    <property type="entry name" value="Luciferase-like_dom"/>
</dbReference>
<dbReference type="STRING" id="1379680.GCA_001612615_00919"/>
<keyword evidence="4" id="KW-0503">Monooxygenase</keyword>
<sequence>MRLGMLMPYLDGLVTSGGFLREFAAAAEDCGLESIWTVEHVVVAQDYEPLYPYSPDGKMPGGDLGVPMTDPLETLAFLAGASTTLKLGTAMVVAPLHSPVVLAKRAATLDIQSGGRLLLGLGIGWQKEEYAAIGVPFADRGARLDECIGAMRALWTESPASYSGTHVSFDKQFCLPQPSRPVPIVLGGNSVPAVRRAGLVGDGWFPYTITSDDFARGADRIREIATAEGRSEDAVEMTIWPGSRDFTREFDADFVRPYVRAGASRIVLTPPMFGEESLLTGVERLADYVDRYRDEVGGEAVNTVNPVRVLDRVVLPAERAEDWLARWRADYLPGATARGLRAPRVLRAYHAADSIALQIIWELPGIYDFYGMRAVAAADPDVARFWADTDAIAISRERHIMAAEEQA</sequence>
<evidence type="ECO:0000256" key="2">
    <source>
        <dbReference type="ARBA" id="ARBA00022643"/>
    </source>
</evidence>
<keyword evidence="3" id="KW-0560">Oxidoreductase</keyword>
<dbReference type="AlphaFoldDB" id="A0A285M1C8"/>
<evidence type="ECO:0000259" key="5">
    <source>
        <dbReference type="Pfam" id="PF00296"/>
    </source>
</evidence>
<reference evidence="6 7" key="1">
    <citation type="submission" date="2017-09" db="EMBL/GenBank/DDBJ databases">
        <authorList>
            <person name="Ehlers B."/>
            <person name="Leendertz F.H."/>
        </authorList>
    </citation>
    <scope>NUCLEOTIDE SEQUENCE [LARGE SCALE GENOMIC DNA]</scope>
    <source>
        <strain evidence="6 7">DSM 45537</strain>
    </source>
</reference>
<dbReference type="Pfam" id="PF00296">
    <property type="entry name" value="Bac_luciferase"/>
    <property type="match status" value="1"/>
</dbReference>
<keyword evidence="2" id="KW-0288">FMN</keyword>
<dbReference type="Gene3D" id="3.20.20.30">
    <property type="entry name" value="Luciferase-like domain"/>
    <property type="match status" value="1"/>
</dbReference>
<evidence type="ECO:0000256" key="1">
    <source>
        <dbReference type="ARBA" id="ARBA00022630"/>
    </source>
</evidence>
<dbReference type="GO" id="GO:0008726">
    <property type="term" value="F:alkanesulfonate monooxygenase activity"/>
    <property type="evidence" value="ECO:0007669"/>
    <property type="project" value="TreeGrafter"/>
</dbReference>
<evidence type="ECO:0000256" key="4">
    <source>
        <dbReference type="ARBA" id="ARBA00023033"/>
    </source>
</evidence>
<feature type="domain" description="Luciferase-like" evidence="5">
    <location>
        <begin position="19"/>
        <end position="238"/>
    </location>
</feature>